<evidence type="ECO:0008006" key="5">
    <source>
        <dbReference type="Google" id="ProtNLM"/>
    </source>
</evidence>
<evidence type="ECO:0000256" key="2">
    <source>
        <dbReference type="SAM" id="Phobius"/>
    </source>
</evidence>
<dbReference type="PANTHER" id="PTHR37814:SF1">
    <property type="entry name" value="MEMBRANE PROTEIN"/>
    <property type="match status" value="1"/>
</dbReference>
<proteinExistence type="predicted"/>
<feature type="region of interest" description="Disordered" evidence="1">
    <location>
        <begin position="357"/>
        <end position="376"/>
    </location>
</feature>
<dbReference type="InterPro" id="IPR038728">
    <property type="entry name" value="YkvI-like"/>
</dbReference>
<feature type="transmembrane region" description="Helical" evidence="2">
    <location>
        <begin position="37"/>
        <end position="60"/>
    </location>
</feature>
<dbReference type="KEGG" id="fwa:DCMF_17735"/>
<dbReference type="PANTHER" id="PTHR37814">
    <property type="entry name" value="CONSERVED MEMBRANE PROTEIN"/>
    <property type="match status" value="1"/>
</dbReference>
<protein>
    <recommendedName>
        <fullName evidence="5">Membrane protein YkvI</fullName>
    </recommendedName>
</protein>
<feature type="transmembrane region" description="Helical" evidence="2">
    <location>
        <begin position="326"/>
        <end position="345"/>
    </location>
</feature>
<reference evidence="3 4" key="1">
    <citation type="submission" date="2016-10" db="EMBL/GenBank/DDBJ databases">
        <title>Complete Genome Sequence of Peptococcaceae strain DCMF.</title>
        <authorList>
            <person name="Edwards R.J."/>
            <person name="Holland S.I."/>
            <person name="Deshpande N.P."/>
            <person name="Wong Y.K."/>
            <person name="Ertan H."/>
            <person name="Manefield M."/>
            <person name="Russell T.L."/>
            <person name="Lee M.J."/>
        </authorList>
    </citation>
    <scope>NUCLEOTIDE SEQUENCE [LARGE SCALE GENOMIC DNA]</scope>
    <source>
        <strain evidence="3 4">DCMF</strain>
    </source>
</reference>
<feature type="transmembrane region" description="Helical" evidence="2">
    <location>
        <begin position="116"/>
        <end position="137"/>
    </location>
</feature>
<sequence length="376" mass="39561">MGEKKLSTFKVASAYIGTVVGAGFASGQEVLQFFGYFGYVGLAGLLVATILFVYFGYLILKLGAELKADSHVPVIKYAGGKWLGALIDYIITFFLFGALTVMAAGAGALFSEQLGLSRFLGSSLLILITLGTVLLGLKGVISAISFVVPVLVVSVVGIGAYVIADTGLSPGASQGAIGAGNPAVPFWPVSAIVYISYNLLVAVAVLAPMGKESADVQVLRRGALWGGLGLGIGAAAIFLATLAHMPQAARFELPMIYVAGQISPLVRVAYAVILYLEIYTTAVGSLYGFTVRFTRPGSRSLNLLAAGTSVGALIAAQFGFTALVRVLFPLVGYAGIFMLGGLVYHQLRPFGKTRRAIPQPSYKKYPNDQRNPQEER</sequence>
<dbReference type="RefSeq" id="WP_214658706.1">
    <property type="nucleotide sequence ID" value="NZ_CP017634.1"/>
</dbReference>
<evidence type="ECO:0000313" key="3">
    <source>
        <dbReference type="EMBL" id="ATW26357.1"/>
    </source>
</evidence>
<keyword evidence="2" id="KW-0472">Membrane</keyword>
<feature type="transmembrane region" description="Helical" evidence="2">
    <location>
        <begin position="222"/>
        <end position="245"/>
    </location>
</feature>
<keyword evidence="2" id="KW-1133">Transmembrane helix</keyword>
<feature type="transmembrane region" description="Helical" evidence="2">
    <location>
        <begin position="144"/>
        <end position="164"/>
    </location>
</feature>
<name>A0A3G1KVC5_FORW1</name>
<dbReference type="EMBL" id="CP017634">
    <property type="protein sequence ID" value="ATW26357.1"/>
    <property type="molecule type" value="Genomic_DNA"/>
</dbReference>
<dbReference type="AlphaFoldDB" id="A0A3G1KVC5"/>
<evidence type="ECO:0000256" key="1">
    <source>
        <dbReference type="SAM" id="MobiDB-lite"/>
    </source>
</evidence>
<accession>A0A3G1KVC5</accession>
<feature type="transmembrane region" description="Helical" evidence="2">
    <location>
        <begin position="301"/>
        <end position="320"/>
    </location>
</feature>
<feature type="transmembrane region" description="Helical" evidence="2">
    <location>
        <begin position="265"/>
        <end position="289"/>
    </location>
</feature>
<feature type="transmembrane region" description="Helical" evidence="2">
    <location>
        <begin position="86"/>
        <end position="110"/>
    </location>
</feature>
<feature type="transmembrane region" description="Helical" evidence="2">
    <location>
        <begin position="184"/>
        <end position="210"/>
    </location>
</feature>
<evidence type="ECO:0000313" key="4">
    <source>
        <dbReference type="Proteomes" id="UP000323521"/>
    </source>
</evidence>
<gene>
    <name evidence="3" type="ORF">DCMF_17735</name>
</gene>
<dbReference type="Proteomes" id="UP000323521">
    <property type="component" value="Chromosome"/>
</dbReference>
<feature type="compositionally biased region" description="Basic and acidic residues" evidence="1">
    <location>
        <begin position="365"/>
        <end position="376"/>
    </location>
</feature>
<keyword evidence="2" id="KW-0812">Transmembrane</keyword>
<organism evidence="3 4">
    <name type="scientific">Formimonas warabiya</name>
    <dbReference type="NCBI Taxonomy" id="1761012"/>
    <lineage>
        <taxon>Bacteria</taxon>
        <taxon>Bacillati</taxon>
        <taxon>Bacillota</taxon>
        <taxon>Clostridia</taxon>
        <taxon>Eubacteriales</taxon>
        <taxon>Peptococcaceae</taxon>
        <taxon>Candidatus Formimonas</taxon>
    </lineage>
</organism>
<keyword evidence="4" id="KW-1185">Reference proteome</keyword>